<name>A0A058ZH06_9RHOB</name>
<proteinExistence type="inferred from homology"/>
<evidence type="ECO:0000313" key="11">
    <source>
        <dbReference type="Proteomes" id="UP000024836"/>
    </source>
</evidence>
<keyword evidence="6 9" id="KW-1133">Transmembrane helix</keyword>
<accession>A0A058ZH06</accession>
<sequence>MDMLPIGAIAALIGLATGAVLGLSARLGDFCTLGAIESAVYGEDQTRLRMWGVVLGTAIFATHILAGAGMIDLRATLYHDTAWNPIASVAGGLLFGYGMALAGNCGFGALVRFGGGDMRALVVVVVMGLFGFITLGGPLANLRQFLFPQSPSDSMQSFATLGERVLGLPAIAVAGLISAGLIYWAFSHEGLRRSSRHQAWGVAAGLSVTFALWGTTTLNKISFGDIPVEGHSFTAPLGRTLLWLMTSSSGGLSFAVGSVAGVLGGAFLGSALRGLFRWEACEDPRELGRQVGGAAMMGIGGVVALGCSVGQGVTGFATLAYSAPVTLGAIYIGALWGLKRLILGAQPD</sequence>
<feature type="transmembrane region" description="Helical" evidence="9">
    <location>
        <begin position="48"/>
        <end position="66"/>
    </location>
</feature>
<evidence type="ECO:0000313" key="10">
    <source>
        <dbReference type="EMBL" id="KCV80873.1"/>
    </source>
</evidence>
<evidence type="ECO:0000256" key="6">
    <source>
        <dbReference type="ARBA" id="ARBA00022989"/>
    </source>
</evidence>
<dbReference type="GO" id="GO:0005886">
    <property type="term" value="C:plasma membrane"/>
    <property type="evidence" value="ECO:0007669"/>
    <property type="project" value="UniProtKB-SubCell"/>
</dbReference>
<evidence type="ECO:0000256" key="1">
    <source>
        <dbReference type="ARBA" id="ARBA00004429"/>
    </source>
</evidence>
<dbReference type="InterPro" id="IPR007272">
    <property type="entry name" value="Sulf_transp_TsuA/YedE"/>
</dbReference>
<evidence type="ECO:0000256" key="4">
    <source>
        <dbReference type="ARBA" id="ARBA00022519"/>
    </source>
</evidence>
<evidence type="ECO:0000256" key="2">
    <source>
        <dbReference type="ARBA" id="ARBA00022448"/>
    </source>
</evidence>
<gene>
    <name evidence="10" type="ORF">ATO10_15175</name>
</gene>
<comment type="subcellular location">
    <subcellularLocation>
        <location evidence="1">Cell inner membrane</location>
        <topology evidence="1">Multi-pass membrane protein</topology>
    </subcellularLocation>
</comment>
<keyword evidence="11" id="KW-1185">Reference proteome</keyword>
<feature type="transmembrane region" description="Helical" evidence="9">
    <location>
        <begin position="198"/>
        <end position="215"/>
    </location>
</feature>
<protein>
    <submittedName>
        <fullName evidence="10">Uncharacterized protein</fullName>
    </submittedName>
</protein>
<dbReference type="PANTHER" id="PTHR30574">
    <property type="entry name" value="INNER MEMBRANE PROTEIN YEDE"/>
    <property type="match status" value="1"/>
</dbReference>
<keyword evidence="5 9" id="KW-0812">Transmembrane</keyword>
<dbReference type="OrthoDB" id="7984363at2"/>
<dbReference type="PATRIC" id="fig|1461693.3.peg.3061"/>
<keyword evidence="7 9" id="KW-0472">Membrane</keyword>
<evidence type="ECO:0000256" key="3">
    <source>
        <dbReference type="ARBA" id="ARBA00022475"/>
    </source>
</evidence>
<keyword evidence="3" id="KW-1003">Cell membrane</keyword>
<evidence type="ECO:0000256" key="5">
    <source>
        <dbReference type="ARBA" id="ARBA00022692"/>
    </source>
</evidence>
<feature type="transmembrane region" description="Helical" evidence="9">
    <location>
        <begin position="251"/>
        <end position="272"/>
    </location>
</feature>
<organism evidence="10 11">
    <name type="scientific">Actibacterium atlanticum</name>
    <dbReference type="NCBI Taxonomy" id="1461693"/>
    <lineage>
        <taxon>Bacteria</taxon>
        <taxon>Pseudomonadati</taxon>
        <taxon>Pseudomonadota</taxon>
        <taxon>Alphaproteobacteria</taxon>
        <taxon>Rhodobacterales</taxon>
        <taxon>Roseobacteraceae</taxon>
        <taxon>Actibacterium</taxon>
    </lineage>
</organism>
<keyword evidence="4" id="KW-0997">Cell inner membrane</keyword>
<feature type="transmembrane region" description="Helical" evidence="9">
    <location>
        <begin position="120"/>
        <end position="146"/>
    </location>
</feature>
<feature type="transmembrane region" description="Helical" evidence="9">
    <location>
        <begin position="6"/>
        <end position="27"/>
    </location>
</feature>
<feature type="transmembrane region" description="Helical" evidence="9">
    <location>
        <begin position="166"/>
        <end position="186"/>
    </location>
</feature>
<evidence type="ECO:0000256" key="7">
    <source>
        <dbReference type="ARBA" id="ARBA00023136"/>
    </source>
</evidence>
<dbReference type="PANTHER" id="PTHR30574:SF1">
    <property type="entry name" value="SULPHUR TRANSPORT DOMAIN-CONTAINING PROTEIN"/>
    <property type="match status" value="1"/>
</dbReference>
<evidence type="ECO:0000256" key="9">
    <source>
        <dbReference type="SAM" id="Phobius"/>
    </source>
</evidence>
<dbReference type="eggNOG" id="COG2391">
    <property type="taxonomic scope" value="Bacteria"/>
</dbReference>
<dbReference type="Proteomes" id="UP000024836">
    <property type="component" value="Unassembled WGS sequence"/>
</dbReference>
<reference evidence="10 11" key="1">
    <citation type="submission" date="2013-04" db="EMBL/GenBank/DDBJ databases">
        <title>Shimia sp. 22II-S11-Z10 Genome Sequencing.</title>
        <authorList>
            <person name="Lai Q."/>
            <person name="Li G."/>
            <person name="Shao Z."/>
        </authorList>
    </citation>
    <scope>NUCLEOTIDE SEQUENCE [LARGE SCALE GENOMIC DNA]</scope>
    <source>
        <strain evidence="11">22II-S11-Z10</strain>
    </source>
</reference>
<dbReference type="RefSeq" id="WP_035253218.1">
    <property type="nucleotide sequence ID" value="NZ_AQQY01000014.1"/>
</dbReference>
<feature type="transmembrane region" description="Helical" evidence="9">
    <location>
        <begin position="86"/>
        <end position="113"/>
    </location>
</feature>
<keyword evidence="2" id="KW-0813">Transport</keyword>
<dbReference type="EMBL" id="AQQY01000014">
    <property type="protein sequence ID" value="KCV80873.1"/>
    <property type="molecule type" value="Genomic_DNA"/>
</dbReference>
<feature type="transmembrane region" description="Helical" evidence="9">
    <location>
        <begin position="293"/>
        <end position="313"/>
    </location>
</feature>
<comment type="similarity">
    <text evidence="8">Belongs to the TsuA/YedE (TC 9.B.102) family.</text>
</comment>
<feature type="transmembrane region" description="Helical" evidence="9">
    <location>
        <begin position="319"/>
        <end position="338"/>
    </location>
</feature>
<evidence type="ECO:0000256" key="8">
    <source>
        <dbReference type="ARBA" id="ARBA00035655"/>
    </source>
</evidence>
<dbReference type="AlphaFoldDB" id="A0A058ZH06"/>
<comment type="caution">
    <text evidence="10">The sequence shown here is derived from an EMBL/GenBank/DDBJ whole genome shotgun (WGS) entry which is preliminary data.</text>
</comment>
<dbReference type="STRING" id="1461693.ATO10_15175"/>
<dbReference type="Pfam" id="PF04143">
    <property type="entry name" value="Sulf_transp"/>
    <property type="match status" value="1"/>
</dbReference>